<protein>
    <submittedName>
        <fullName evidence="2">Uncharacterized protein</fullName>
    </submittedName>
</protein>
<reference evidence="2" key="2">
    <citation type="submission" date="2020-09" db="EMBL/GenBank/DDBJ databases">
        <authorList>
            <person name="Sun Q."/>
            <person name="Ohkuma M."/>
        </authorList>
    </citation>
    <scope>NUCLEOTIDE SEQUENCE</scope>
    <source>
        <strain evidence="2">JCM 4369</strain>
    </source>
</reference>
<dbReference type="AlphaFoldDB" id="A0A918I9Q8"/>
<dbReference type="Proteomes" id="UP000618795">
    <property type="component" value="Unassembled WGS sequence"/>
</dbReference>
<feature type="compositionally biased region" description="Gly residues" evidence="1">
    <location>
        <begin position="75"/>
        <end position="88"/>
    </location>
</feature>
<gene>
    <name evidence="2" type="ORF">GCM10010260_27160</name>
</gene>
<name>A0A918I9Q8_9ACTN</name>
<feature type="compositionally biased region" description="Basic and acidic residues" evidence="1">
    <location>
        <begin position="27"/>
        <end position="50"/>
    </location>
</feature>
<evidence type="ECO:0000313" key="2">
    <source>
        <dbReference type="EMBL" id="GGU91371.1"/>
    </source>
</evidence>
<accession>A0A918I9Q8</accession>
<evidence type="ECO:0000256" key="1">
    <source>
        <dbReference type="SAM" id="MobiDB-lite"/>
    </source>
</evidence>
<proteinExistence type="predicted"/>
<reference evidence="2" key="1">
    <citation type="journal article" date="2014" name="Int. J. Syst. Evol. Microbiol.">
        <title>Complete genome sequence of Corynebacterium casei LMG S-19264T (=DSM 44701T), isolated from a smear-ripened cheese.</title>
        <authorList>
            <consortium name="US DOE Joint Genome Institute (JGI-PGF)"/>
            <person name="Walter F."/>
            <person name="Albersmeier A."/>
            <person name="Kalinowski J."/>
            <person name="Ruckert C."/>
        </authorList>
    </citation>
    <scope>NUCLEOTIDE SEQUENCE</scope>
    <source>
        <strain evidence="2">JCM 4369</strain>
    </source>
</reference>
<organism evidence="2 3">
    <name type="scientific">Streptomyces filipinensis</name>
    <dbReference type="NCBI Taxonomy" id="66887"/>
    <lineage>
        <taxon>Bacteria</taxon>
        <taxon>Bacillati</taxon>
        <taxon>Actinomycetota</taxon>
        <taxon>Actinomycetes</taxon>
        <taxon>Kitasatosporales</taxon>
        <taxon>Streptomycetaceae</taxon>
        <taxon>Streptomyces</taxon>
    </lineage>
</organism>
<dbReference type="RefSeq" id="WP_191873746.1">
    <property type="nucleotide sequence ID" value="NZ_BMTD01000005.1"/>
</dbReference>
<feature type="compositionally biased region" description="Basic and acidic residues" evidence="1">
    <location>
        <begin position="1"/>
        <end position="18"/>
    </location>
</feature>
<keyword evidence="3" id="KW-1185">Reference proteome</keyword>
<feature type="region of interest" description="Disordered" evidence="1">
    <location>
        <begin position="1"/>
        <end position="125"/>
    </location>
</feature>
<sequence length="125" mass="13215">MSDEDRGHGHDDRDRGRWGESATAAERAAHGRRETERERVCAEPFDHPYPEHWAGGQGRRHMSGAQAVADAPPGVLGGYRTPGGGRPGATGATHPPTAEPRDTTSRTGSAEPGGDDEGPVNRSGR</sequence>
<dbReference type="EMBL" id="BMTD01000005">
    <property type="protein sequence ID" value="GGU91371.1"/>
    <property type="molecule type" value="Genomic_DNA"/>
</dbReference>
<comment type="caution">
    <text evidence="2">The sequence shown here is derived from an EMBL/GenBank/DDBJ whole genome shotgun (WGS) entry which is preliminary data.</text>
</comment>
<evidence type="ECO:0000313" key="3">
    <source>
        <dbReference type="Proteomes" id="UP000618795"/>
    </source>
</evidence>